<keyword evidence="3" id="KW-1185">Reference proteome</keyword>
<accession>A0ABY0FMC9</accession>
<name>A0ABY0FMC9_9BACT</name>
<comment type="caution">
    <text evidence="2">The sequence shown here is derived from an EMBL/GenBank/DDBJ whole genome shotgun (WGS) entry which is preliminary data.</text>
</comment>
<evidence type="ECO:0000313" key="3">
    <source>
        <dbReference type="Proteomes" id="UP001191019"/>
    </source>
</evidence>
<evidence type="ECO:0000313" key="2">
    <source>
        <dbReference type="EMBL" id="RYC75012.1"/>
    </source>
</evidence>
<dbReference type="Proteomes" id="UP001191019">
    <property type="component" value="Unassembled WGS sequence"/>
</dbReference>
<keyword evidence="1" id="KW-1133">Transmembrane helix</keyword>
<keyword evidence="1" id="KW-0472">Membrane</keyword>
<dbReference type="EMBL" id="PRLM01000002">
    <property type="protein sequence ID" value="RYC75012.1"/>
    <property type="molecule type" value="Genomic_DNA"/>
</dbReference>
<keyword evidence="1" id="KW-0812">Transmembrane</keyword>
<proteinExistence type="predicted"/>
<dbReference type="RefSeq" id="WP_129734681.1">
    <property type="nucleotide sequence ID" value="NZ_PRLM01000002.1"/>
</dbReference>
<feature type="transmembrane region" description="Helical" evidence="1">
    <location>
        <begin position="21"/>
        <end position="47"/>
    </location>
</feature>
<gene>
    <name evidence="2" type="ORF">G3RUM_00293</name>
</gene>
<sequence length="386" mass="42146">MAREINLVPDIKSEMIKTLKLRNFIFFLCIVVAAASIGVTTIVGLIMGGQQLALDSKKSTLESLSTKLNSYSDLDDFLTIKDQLGNINTLTNNKKVLSRTFNILSALIPTGADTITVSELNVSLSGDQPTFSFDAQANAGKEPFIDYNVLDSFKKSMQYMRYDYGNYVDKNGAIIPAYCMIESGQDGATFTDSSRGIYAFWTINAEGCNPSTNTKTGDYNTEDYNGEQVVRIWRTPQYNDWYKQTEVAGQPYMSLDGQISGVEHFESSCITYTGNASQNSANPKWIESNESCLLVPGGIDGIAVSDSSNGRGAGDELVLRFSAVISLAPEVYNFTNSHVLAIAPSGRHNVTDSYVQIQAMFGERARDCAEGDTVCSTNTNNVNGEN</sequence>
<protein>
    <submittedName>
        <fullName evidence="2">Uncharacterized protein</fullName>
    </submittedName>
</protein>
<reference evidence="2 3" key="1">
    <citation type="journal article" date="2018" name="bioRxiv">
        <title>Evidence of independent acquisition and adaption of ultra-small bacteria to human hosts across the highly diverse yet reduced genomes of the phylum Saccharibacteria.</title>
        <authorList>
            <person name="McLean J.S."/>
            <person name="Bor B."/>
            <person name="To T.T."/>
            <person name="Liu Q."/>
            <person name="Kearns K.A."/>
            <person name="Solden L.M."/>
            <person name="Wrighton K.C."/>
            <person name="He X."/>
            <person name="Shi W."/>
        </authorList>
    </citation>
    <scope>NUCLEOTIDE SEQUENCE [LARGE SCALE GENOMIC DNA]</scope>
    <source>
        <strain evidence="2 3">TM7_G3_2_Rum_HOT_351B</strain>
    </source>
</reference>
<organism evidence="2 3">
    <name type="scientific">Candidatus Nanosyncoccus alces</name>
    <dbReference type="NCBI Taxonomy" id="2171997"/>
    <lineage>
        <taxon>Bacteria</taxon>
        <taxon>Candidatus Saccharimonadota</taxon>
        <taxon>Candidatus Nanosyncoccalia</taxon>
        <taxon>Candidatus Nanosyncoccales</taxon>
        <taxon>Candidatus Nanosyncoccaceae</taxon>
        <taxon>Candidatus Nanosyncoccus</taxon>
    </lineage>
</organism>
<reference evidence="2 3" key="2">
    <citation type="journal article" date="2020" name="Cell Rep.">
        <title>Acquisition and Adaptation of Ultra-small Parasitic Reduced Genome Bacteria to Mammalian Hosts.</title>
        <authorList>
            <person name="McLean J.S."/>
            <person name="Bor B."/>
            <person name="Kerns K.A."/>
            <person name="Liu Q."/>
            <person name="To T.T."/>
            <person name="Solden L."/>
            <person name="Hendrickson E.L."/>
            <person name="Wrighton K."/>
            <person name="Shi W."/>
            <person name="He X."/>
        </authorList>
    </citation>
    <scope>NUCLEOTIDE SEQUENCE [LARGE SCALE GENOMIC DNA]</scope>
    <source>
        <strain evidence="2 3">TM7_G3_2_Rum_HOT_351B</strain>
    </source>
</reference>
<evidence type="ECO:0000256" key="1">
    <source>
        <dbReference type="SAM" id="Phobius"/>
    </source>
</evidence>